<dbReference type="STRING" id="28573.A0A0U1M594"/>
<evidence type="ECO:0000259" key="1">
    <source>
        <dbReference type="Pfam" id="PF09347"/>
    </source>
</evidence>
<dbReference type="Proteomes" id="UP000054383">
    <property type="component" value="Unassembled WGS sequence"/>
</dbReference>
<proteinExistence type="predicted"/>
<name>A0A0U1M594_TALIS</name>
<dbReference type="AlphaFoldDB" id="A0A0U1M594"/>
<dbReference type="OMA" id="NFRYKPI"/>
<accession>A0A0U1M594</accession>
<gene>
    <name evidence="2" type="ORF">PISL3812_07762</name>
</gene>
<dbReference type="InterPro" id="IPR018959">
    <property type="entry name" value="DUF1989"/>
</dbReference>
<reference evidence="2 3" key="1">
    <citation type="submission" date="2015-04" db="EMBL/GenBank/DDBJ databases">
        <authorList>
            <person name="Syromyatnikov M.Y."/>
            <person name="Popov V.N."/>
        </authorList>
    </citation>
    <scope>NUCLEOTIDE SEQUENCE [LARGE SCALE GENOMIC DNA]</scope>
    <source>
        <strain evidence="2">WF-38-12</strain>
    </source>
</reference>
<dbReference type="EMBL" id="CVMT01000008">
    <property type="protein sequence ID" value="CRG90717.1"/>
    <property type="molecule type" value="Genomic_DNA"/>
</dbReference>
<dbReference type="PANTHER" id="PTHR31527">
    <property type="entry name" value="RE64534P"/>
    <property type="match status" value="1"/>
</dbReference>
<keyword evidence="3" id="KW-1185">Reference proteome</keyword>
<dbReference type="Pfam" id="PF09347">
    <property type="entry name" value="DUF1989"/>
    <property type="match status" value="1"/>
</dbReference>
<evidence type="ECO:0000313" key="3">
    <source>
        <dbReference type="Proteomes" id="UP000054383"/>
    </source>
</evidence>
<dbReference type="OrthoDB" id="504708at2759"/>
<dbReference type="PANTHER" id="PTHR31527:SF0">
    <property type="entry name" value="RE64534P"/>
    <property type="match status" value="1"/>
</dbReference>
<sequence>MATTEAETPLSGSLRSLPAKSGIAVPLTKGQLIQIINTHGKQVVDTWAIDSCDPASHLSMEHTRASLLKISIGVGDTLVTNNRTPILTLVADTSPGVHDLLIASCDINRYAQLGVEGYHNNCVDNFYVALKAVGIHPRSVPSPLNLFMNVPVASDGSLSFAEPVCEAGQSCTLRAEMDLTLVMSACPQDVTPVNGGKCADIHFIVT</sequence>
<feature type="domain" description="DUF1989" evidence="1">
    <location>
        <begin position="17"/>
        <end position="179"/>
    </location>
</feature>
<evidence type="ECO:0000313" key="2">
    <source>
        <dbReference type="EMBL" id="CRG90717.1"/>
    </source>
</evidence>
<organism evidence="2 3">
    <name type="scientific">Talaromyces islandicus</name>
    <name type="common">Penicillium islandicum</name>
    <dbReference type="NCBI Taxonomy" id="28573"/>
    <lineage>
        <taxon>Eukaryota</taxon>
        <taxon>Fungi</taxon>
        <taxon>Dikarya</taxon>
        <taxon>Ascomycota</taxon>
        <taxon>Pezizomycotina</taxon>
        <taxon>Eurotiomycetes</taxon>
        <taxon>Eurotiomycetidae</taxon>
        <taxon>Eurotiales</taxon>
        <taxon>Trichocomaceae</taxon>
        <taxon>Talaromyces</taxon>
        <taxon>Talaromyces sect. Islandici</taxon>
    </lineage>
</organism>
<protein>
    <recommendedName>
        <fullName evidence="1">DUF1989 domain-containing protein</fullName>
    </recommendedName>
</protein>